<organism evidence="10 11">
    <name type="scientific">Amphibalanus amphitrite</name>
    <name type="common">Striped barnacle</name>
    <name type="synonym">Balanus amphitrite</name>
    <dbReference type="NCBI Taxonomy" id="1232801"/>
    <lineage>
        <taxon>Eukaryota</taxon>
        <taxon>Metazoa</taxon>
        <taxon>Ecdysozoa</taxon>
        <taxon>Arthropoda</taxon>
        <taxon>Crustacea</taxon>
        <taxon>Multicrustacea</taxon>
        <taxon>Cirripedia</taxon>
        <taxon>Thoracica</taxon>
        <taxon>Thoracicalcarea</taxon>
        <taxon>Balanomorpha</taxon>
        <taxon>Balanoidea</taxon>
        <taxon>Balanidae</taxon>
        <taxon>Amphibalaninae</taxon>
        <taxon>Amphibalanus</taxon>
    </lineage>
</organism>
<gene>
    <name evidence="10" type="primary">CHST11_3</name>
    <name evidence="10" type="ORF">FJT64_020774</name>
</gene>
<dbReference type="GO" id="GO:0016051">
    <property type="term" value="P:carbohydrate biosynthetic process"/>
    <property type="evidence" value="ECO:0007669"/>
    <property type="project" value="InterPro"/>
</dbReference>
<evidence type="ECO:0000256" key="2">
    <source>
        <dbReference type="ARBA" id="ARBA00006339"/>
    </source>
</evidence>
<dbReference type="InterPro" id="IPR018011">
    <property type="entry name" value="Carb_sulfotrans_8-10"/>
</dbReference>
<evidence type="ECO:0000256" key="6">
    <source>
        <dbReference type="ARBA" id="ARBA00023034"/>
    </source>
</evidence>
<evidence type="ECO:0000256" key="5">
    <source>
        <dbReference type="ARBA" id="ARBA00022989"/>
    </source>
</evidence>
<dbReference type="GO" id="GO:0008146">
    <property type="term" value="F:sulfotransferase activity"/>
    <property type="evidence" value="ECO:0007669"/>
    <property type="project" value="InterPro"/>
</dbReference>
<keyword evidence="9" id="KW-0119">Carbohydrate metabolism</keyword>
<proteinExistence type="inferred from homology"/>
<keyword evidence="8 9" id="KW-0325">Glycoprotein</keyword>
<evidence type="ECO:0000256" key="3">
    <source>
        <dbReference type="ARBA" id="ARBA00022679"/>
    </source>
</evidence>
<evidence type="ECO:0000256" key="7">
    <source>
        <dbReference type="ARBA" id="ARBA00023136"/>
    </source>
</evidence>
<comment type="subcellular location">
    <subcellularLocation>
        <location evidence="1 9">Golgi apparatus membrane</location>
        <topology evidence="1 9">Single-pass type II membrane protein</topology>
    </subcellularLocation>
</comment>
<dbReference type="AlphaFoldDB" id="A0A6A4WM49"/>
<evidence type="ECO:0000256" key="8">
    <source>
        <dbReference type="ARBA" id="ARBA00023180"/>
    </source>
</evidence>
<keyword evidence="11" id="KW-1185">Reference proteome</keyword>
<reference evidence="10 11" key="1">
    <citation type="submission" date="2019-07" db="EMBL/GenBank/DDBJ databases">
        <title>Draft genome assembly of a fouling barnacle, Amphibalanus amphitrite (Darwin, 1854): The first reference genome for Thecostraca.</title>
        <authorList>
            <person name="Kim W."/>
        </authorList>
    </citation>
    <scope>NUCLEOTIDE SEQUENCE [LARGE SCALE GENOMIC DNA]</scope>
    <source>
        <strain evidence="10">SNU_AA5</strain>
        <tissue evidence="10">Soma without cirri and trophi</tissue>
    </source>
</reference>
<keyword evidence="7" id="KW-0472">Membrane</keyword>
<protein>
    <recommendedName>
        <fullName evidence="9">Carbohydrate sulfotransferase</fullName>
        <ecNumber evidence="9">2.8.2.-</ecNumber>
    </recommendedName>
</protein>
<accession>A0A6A4WM49</accession>
<dbReference type="PANTHER" id="PTHR12137">
    <property type="entry name" value="CARBOHYDRATE SULFOTRANSFERASE"/>
    <property type="match status" value="1"/>
</dbReference>
<dbReference type="Pfam" id="PF03567">
    <property type="entry name" value="Sulfotransfer_2"/>
    <property type="match status" value="1"/>
</dbReference>
<name>A0A6A4WM49_AMPAM</name>
<keyword evidence="4" id="KW-0812">Transmembrane</keyword>
<dbReference type="Proteomes" id="UP000440578">
    <property type="component" value="Unassembled WGS sequence"/>
</dbReference>
<keyword evidence="5" id="KW-1133">Transmembrane helix</keyword>
<evidence type="ECO:0000256" key="1">
    <source>
        <dbReference type="ARBA" id="ARBA00004323"/>
    </source>
</evidence>
<keyword evidence="9" id="KW-0735">Signal-anchor</keyword>
<evidence type="ECO:0000313" key="10">
    <source>
        <dbReference type="EMBL" id="KAF0307945.1"/>
    </source>
</evidence>
<evidence type="ECO:0000256" key="9">
    <source>
        <dbReference type="RuleBase" id="RU364020"/>
    </source>
</evidence>
<dbReference type="InterPro" id="IPR005331">
    <property type="entry name" value="Sulfotransferase"/>
</dbReference>
<sequence length="343" mass="39138">MGAEQTNQVKFDKYFKMADPRLPPLSPSWLAEREAVFEQRSNRIANVCRAYDVRIGRGNVTSRPGVGPVERINGDHFVSVPALNVTACLLAKVASTSLLSTLLRVTGKEVPQLEGNRTSLHAAAGALRLPPSQLGAMLHRSLTVLLVRHPLRRLVAAYRDKIAGRPNWPMLHHFEFLKFGSAPKSQLGRELRDAEMQEHRREALSRDGVPTFGEFLAVALLGDRPLRDAHWAPYWRYCAPCHVRYRMVGQLETAGDDLRYLWHALRLYYWVQIPWLHRSRPEQQPEEGLQSLADTYLRPLERPIMMAFKREYKLDFDLFGYDWAGLMRMSGHCVIGDTGCDLL</sequence>
<dbReference type="EMBL" id="VIIS01000526">
    <property type="protein sequence ID" value="KAF0307945.1"/>
    <property type="molecule type" value="Genomic_DNA"/>
</dbReference>
<dbReference type="PANTHER" id="PTHR12137:SF54">
    <property type="entry name" value="CARBOHYDRATE SULFOTRANSFERASE"/>
    <property type="match status" value="1"/>
</dbReference>
<keyword evidence="3 9" id="KW-0808">Transferase</keyword>
<evidence type="ECO:0000256" key="4">
    <source>
        <dbReference type="ARBA" id="ARBA00022692"/>
    </source>
</evidence>
<dbReference type="EC" id="2.8.2.-" evidence="9"/>
<dbReference type="GO" id="GO:0000139">
    <property type="term" value="C:Golgi membrane"/>
    <property type="evidence" value="ECO:0007669"/>
    <property type="project" value="UniProtKB-SubCell"/>
</dbReference>
<evidence type="ECO:0000313" key="11">
    <source>
        <dbReference type="Proteomes" id="UP000440578"/>
    </source>
</evidence>
<comment type="caution">
    <text evidence="10">The sequence shown here is derived from an EMBL/GenBank/DDBJ whole genome shotgun (WGS) entry which is preliminary data.</text>
</comment>
<keyword evidence="6 9" id="KW-0333">Golgi apparatus</keyword>
<dbReference type="OrthoDB" id="2019940at2759"/>
<comment type="similarity">
    <text evidence="2 9">Belongs to the sulfotransferase 2 family.</text>
</comment>